<dbReference type="GeneID" id="42034761"/>
<gene>
    <name evidence="1" type="ORF">FOIG_09586</name>
</gene>
<reference evidence="1" key="2">
    <citation type="submission" date="2012-05" db="EMBL/GenBank/DDBJ databases">
        <title>The Genome Annotation of Fusarium oxysporum II5.</title>
        <authorList>
            <consortium name="The Broad Institute Genomics Platform"/>
            <person name="Ma L.-J."/>
            <person name="Corby-Kistler H."/>
            <person name="Broz K."/>
            <person name="Gale L.R."/>
            <person name="Jonkers W."/>
            <person name="O'Donnell K."/>
            <person name="Ploetz R."/>
            <person name="Steinberg C."/>
            <person name="Schwartz D.C."/>
            <person name="VanEtten H."/>
            <person name="Zhou S."/>
            <person name="Young S.K."/>
            <person name="Zeng Q."/>
            <person name="Gargeya S."/>
            <person name="Fitzgerald M."/>
            <person name="Abouelleil A."/>
            <person name="Alvarado L."/>
            <person name="Chapman S.B."/>
            <person name="Gainer-Dewar J."/>
            <person name="Goldberg J."/>
            <person name="Griggs A."/>
            <person name="Gujja S."/>
            <person name="Hansen M."/>
            <person name="Howarth C."/>
            <person name="Imamovic A."/>
            <person name="Ireland A."/>
            <person name="Larimer J."/>
            <person name="McCowan C."/>
            <person name="Murphy C."/>
            <person name="Pearson M."/>
            <person name="Poon T.W."/>
            <person name="Priest M."/>
            <person name="Roberts A."/>
            <person name="Saif S."/>
            <person name="Shea T."/>
            <person name="Sykes S."/>
            <person name="Wortman J."/>
            <person name="Nusbaum C."/>
            <person name="Birren B."/>
        </authorList>
    </citation>
    <scope>NUCLEOTIDE SEQUENCE</scope>
    <source>
        <strain evidence="1">54006</strain>
    </source>
</reference>
<dbReference type="RefSeq" id="XP_031060117.1">
    <property type="nucleotide sequence ID" value="XM_031209866.1"/>
</dbReference>
<dbReference type="HOGENOM" id="CLU_3224630_0_0_1"/>
<protein>
    <submittedName>
        <fullName evidence="1">Uncharacterized protein</fullName>
    </submittedName>
</protein>
<organism evidence="1">
    <name type="scientific">Fusarium odoratissimum (strain NRRL 54006)</name>
    <dbReference type="NCBI Taxonomy" id="1089451"/>
    <lineage>
        <taxon>Eukaryota</taxon>
        <taxon>Fungi</taxon>
        <taxon>Dikarya</taxon>
        <taxon>Ascomycota</taxon>
        <taxon>Pezizomycotina</taxon>
        <taxon>Sordariomycetes</taxon>
        <taxon>Hypocreomycetidae</taxon>
        <taxon>Hypocreales</taxon>
        <taxon>Nectriaceae</taxon>
        <taxon>Fusarium</taxon>
        <taxon>Fusarium oxysporum species complex</taxon>
        <taxon>Fusarium oxysporum f. sp. cubense (strain race 4)</taxon>
    </lineage>
</organism>
<proteinExistence type="predicted"/>
<dbReference type="EMBL" id="JH658287">
    <property type="protein sequence ID" value="EXL98027.1"/>
    <property type="molecule type" value="Genomic_DNA"/>
</dbReference>
<dbReference type="AlphaFoldDB" id="X0JA49"/>
<evidence type="ECO:0000313" key="1">
    <source>
        <dbReference type="EMBL" id="EXL98027.1"/>
    </source>
</evidence>
<accession>X0JA49</accession>
<sequence>MPNAFLSDQKVLREIIGPAFDPDEMPPSPARLDVDGLSACVAEV</sequence>
<name>X0JA49_FUSO5</name>
<dbReference type="VEuPathDB" id="FungiDB:FOIG_09586"/>
<reference evidence="1" key="1">
    <citation type="submission" date="2011-11" db="EMBL/GenBank/DDBJ databases">
        <title>The Genome Sequence of Fusarium oxysporum II5.</title>
        <authorList>
            <consortium name="The Broad Institute Genome Sequencing Platform"/>
            <person name="Ma L.-J."/>
            <person name="Gale L.R."/>
            <person name="Schwartz D.C."/>
            <person name="Zhou S."/>
            <person name="Corby-Kistler H."/>
            <person name="Young S.K."/>
            <person name="Zeng Q."/>
            <person name="Gargeya S."/>
            <person name="Fitzgerald M."/>
            <person name="Haas B."/>
            <person name="Abouelleil A."/>
            <person name="Alvarado L."/>
            <person name="Arachchi H.M."/>
            <person name="Berlin A."/>
            <person name="Brown A."/>
            <person name="Chapman S.B."/>
            <person name="Chen Z."/>
            <person name="Dunbar C."/>
            <person name="Freedman E."/>
            <person name="Gearin G."/>
            <person name="Goldberg J."/>
            <person name="Griggs A."/>
            <person name="Gujja S."/>
            <person name="Heiman D."/>
            <person name="Howarth C."/>
            <person name="Larson L."/>
            <person name="Lui A."/>
            <person name="MacDonald P.J.P."/>
            <person name="Montmayeur A."/>
            <person name="Murphy C."/>
            <person name="Neiman D."/>
            <person name="Pearson M."/>
            <person name="Priest M."/>
            <person name="Roberts A."/>
            <person name="Saif S."/>
            <person name="Shea T."/>
            <person name="Shenoy N."/>
            <person name="Sisk P."/>
            <person name="Stolte C."/>
            <person name="Sykes S."/>
            <person name="Wortman J."/>
            <person name="Nusbaum C."/>
            <person name="Birren B."/>
        </authorList>
    </citation>
    <scope>NUCLEOTIDE SEQUENCE [LARGE SCALE GENOMIC DNA]</scope>
    <source>
        <strain evidence="1">54006</strain>
    </source>
</reference>
<dbReference type="Proteomes" id="UP000030685">
    <property type="component" value="Unassembled WGS sequence"/>
</dbReference>